<keyword evidence="1" id="KW-0472">Membrane</keyword>
<name>A0ABX0PXU1_9GAMM</name>
<organism evidence="2 3">
    <name type="scientific">Luteibacter jiangsuensis</name>
    <dbReference type="NCBI Taxonomy" id="637577"/>
    <lineage>
        <taxon>Bacteria</taxon>
        <taxon>Pseudomonadati</taxon>
        <taxon>Pseudomonadota</taxon>
        <taxon>Gammaproteobacteria</taxon>
        <taxon>Lysobacterales</taxon>
        <taxon>Rhodanobacteraceae</taxon>
        <taxon>Luteibacter</taxon>
    </lineage>
</organism>
<protein>
    <submittedName>
        <fullName evidence="2">XapX domain-containing protein</fullName>
    </submittedName>
</protein>
<accession>A0ABX0PXU1</accession>
<sequence length="80" mass="8425">MSPYLISLAFGVVVGIAYGCFGVRSPAPPMIALLGLLGMLAGEAAVSYVKGHPDVWANLWHSKSFAVPKSDAPRSNDDHV</sequence>
<feature type="transmembrane region" description="Helical" evidence="1">
    <location>
        <begin position="6"/>
        <end position="23"/>
    </location>
</feature>
<evidence type="ECO:0000313" key="2">
    <source>
        <dbReference type="EMBL" id="NID03326.1"/>
    </source>
</evidence>
<dbReference type="EMBL" id="JAAQQR010000001">
    <property type="protein sequence ID" value="NID03326.1"/>
    <property type="molecule type" value="Genomic_DNA"/>
</dbReference>
<proteinExistence type="predicted"/>
<dbReference type="InterPro" id="IPR020017">
    <property type="entry name" value="XapX_domain"/>
</dbReference>
<dbReference type="Proteomes" id="UP001429601">
    <property type="component" value="Unassembled WGS sequence"/>
</dbReference>
<evidence type="ECO:0000256" key="1">
    <source>
        <dbReference type="SAM" id="Phobius"/>
    </source>
</evidence>
<dbReference type="Pfam" id="PF07235">
    <property type="entry name" value="DUF1427"/>
    <property type="match status" value="1"/>
</dbReference>
<keyword evidence="1" id="KW-0812">Transmembrane</keyword>
<reference evidence="2 3" key="1">
    <citation type="journal article" date="2011" name="Curr. Microbiol.">
        <title>Luteibacter jiangsuensis sp. nov.: a methamidophos-degrading bacterium isolated from a methamidophos-manufacturing factory.</title>
        <authorList>
            <person name="Wang L."/>
            <person name="Wang G.L."/>
            <person name="Li S.P."/>
            <person name="Jiang J.D."/>
        </authorList>
    </citation>
    <scope>NUCLEOTIDE SEQUENCE [LARGE SCALE GENOMIC DNA]</scope>
    <source>
        <strain evidence="2 3">CGMCC 1.10133</strain>
    </source>
</reference>
<keyword evidence="1" id="KW-1133">Transmembrane helix</keyword>
<comment type="caution">
    <text evidence="2">The sequence shown here is derived from an EMBL/GenBank/DDBJ whole genome shotgun (WGS) entry which is preliminary data.</text>
</comment>
<dbReference type="RefSeq" id="WP_167121973.1">
    <property type="nucleotide sequence ID" value="NZ_JAAQQR010000001.1"/>
</dbReference>
<dbReference type="InterPro" id="IPR009872">
    <property type="entry name" value="DUF1427"/>
</dbReference>
<evidence type="ECO:0000313" key="3">
    <source>
        <dbReference type="Proteomes" id="UP001429601"/>
    </source>
</evidence>
<dbReference type="NCBIfam" id="TIGR03510">
    <property type="entry name" value="XapX"/>
    <property type="match status" value="1"/>
</dbReference>
<keyword evidence="3" id="KW-1185">Reference proteome</keyword>
<gene>
    <name evidence="2" type="ORF">HBF26_00395</name>
</gene>
<feature type="transmembrane region" description="Helical" evidence="1">
    <location>
        <begin position="30"/>
        <end position="49"/>
    </location>
</feature>